<gene>
    <name evidence="3" type="ordered locus">Deba_0880</name>
</gene>
<feature type="domain" description="Lipoyl-binding" evidence="2">
    <location>
        <begin position="1"/>
        <end position="75"/>
    </location>
</feature>
<keyword evidence="1" id="KW-0092">Biotin</keyword>
<dbReference type="Proteomes" id="UP000009047">
    <property type="component" value="Chromosome"/>
</dbReference>
<proteinExistence type="predicted"/>
<reference evidence="3 4" key="1">
    <citation type="journal article" date="2010" name="Stand. Genomic Sci.">
        <title>Complete genome sequence of Desulfarculus baarsii type strain (2st14).</title>
        <authorList>
            <person name="Sun H."/>
            <person name="Spring S."/>
            <person name="Lapidus A."/>
            <person name="Davenport K."/>
            <person name="Del Rio T.G."/>
            <person name="Tice H."/>
            <person name="Nolan M."/>
            <person name="Copeland A."/>
            <person name="Cheng J.F."/>
            <person name="Lucas S."/>
            <person name="Tapia R."/>
            <person name="Goodwin L."/>
            <person name="Pitluck S."/>
            <person name="Ivanova N."/>
            <person name="Pagani I."/>
            <person name="Mavromatis K."/>
            <person name="Ovchinnikova G."/>
            <person name="Pati A."/>
            <person name="Chen A."/>
            <person name="Palaniappan K."/>
            <person name="Hauser L."/>
            <person name="Chang Y.J."/>
            <person name="Jeffries C.D."/>
            <person name="Detter J.C."/>
            <person name="Han C."/>
            <person name="Rohde M."/>
            <person name="Brambilla E."/>
            <person name="Goker M."/>
            <person name="Woyke T."/>
            <person name="Bristow J."/>
            <person name="Eisen J.A."/>
            <person name="Markowitz V."/>
            <person name="Hugenholtz P."/>
            <person name="Kyrpides N.C."/>
            <person name="Klenk H.P."/>
            <person name="Land M."/>
        </authorList>
    </citation>
    <scope>NUCLEOTIDE SEQUENCE [LARGE SCALE GENOMIC DNA]</scope>
    <source>
        <strain evidence="4">ATCC 33931 / DSM 2075 / LMG 7858 / VKM B-1802 / 2st14</strain>
    </source>
</reference>
<dbReference type="InterPro" id="IPR011053">
    <property type="entry name" value="Single_hybrid_motif"/>
</dbReference>
<sequence length="75" mass="7878">MGGNKLAEVRAPMGGKVIKIAVKVGDKINADDEVVVLEAMKMEMPILSEEGGTVAEIKIEAGQTVEADQVLIVLS</sequence>
<protein>
    <submittedName>
        <fullName evidence="3">Biotin/lipoyl attachment domain-containing protein</fullName>
    </submittedName>
</protein>
<dbReference type="InterPro" id="IPR050709">
    <property type="entry name" value="Biotin_Carboxyl_Carrier/Decarb"/>
</dbReference>
<name>E1QFB4_DESB2</name>
<dbReference type="STRING" id="644282.Deba_0880"/>
<dbReference type="PROSITE" id="PS50968">
    <property type="entry name" value="BIOTINYL_LIPOYL"/>
    <property type="match status" value="1"/>
</dbReference>
<dbReference type="Pfam" id="PF00364">
    <property type="entry name" value="Biotin_lipoyl"/>
    <property type="match status" value="1"/>
</dbReference>
<accession>E1QFB4</accession>
<dbReference type="FunFam" id="2.40.50.100:FF:000003">
    <property type="entry name" value="Acetyl-CoA carboxylase biotin carboxyl carrier protein"/>
    <property type="match status" value="1"/>
</dbReference>
<dbReference type="KEGG" id="dbr:Deba_0880"/>
<dbReference type="eggNOG" id="COG4770">
    <property type="taxonomic scope" value="Bacteria"/>
</dbReference>
<dbReference type="SUPFAM" id="SSF51230">
    <property type="entry name" value="Single hybrid motif"/>
    <property type="match status" value="1"/>
</dbReference>
<dbReference type="HOGENOM" id="CLU_016733_9_1_7"/>
<evidence type="ECO:0000313" key="3">
    <source>
        <dbReference type="EMBL" id="ADK84250.1"/>
    </source>
</evidence>
<dbReference type="PANTHER" id="PTHR45266">
    <property type="entry name" value="OXALOACETATE DECARBOXYLASE ALPHA CHAIN"/>
    <property type="match status" value="1"/>
</dbReference>
<dbReference type="InterPro" id="IPR000089">
    <property type="entry name" value="Biotin_lipoyl"/>
</dbReference>
<dbReference type="PROSITE" id="PS00188">
    <property type="entry name" value="BIOTIN"/>
    <property type="match status" value="1"/>
</dbReference>
<dbReference type="AlphaFoldDB" id="E1QFB4"/>
<evidence type="ECO:0000313" key="4">
    <source>
        <dbReference type="Proteomes" id="UP000009047"/>
    </source>
</evidence>
<dbReference type="Gene3D" id="2.40.50.100">
    <property type="match status" value="1"/>
</dbReference>
<dbReference type="EMBL" id="CP002085">
    <property type="protein sequence ID" value="ADK84250.1"/>
    <property type="molecule type" value="Genomic_DNA"/>
</dbReference>
<dbReference type="CDD" id="cd06850">
    <property type="entry name" value="biotinyl_domain"/>
    <property type="match status" value="1"/>
</dbReference>
<dbReference type="PANTHER" id="PTHR45266:SF3">
    <property type="entry name" value="OXALOACETATE DECARBOXYLASE ALPHA CHAIN"/>
    <property type="match status" value="1"/>
</dbReference>
<evidence type="ECO:0000256" key="1">
    <source>
        <dbReference type="ARBA" id="ARBA00023267"/>
    </source>
</evidence>
<evidence type="ECO:0000259" key="2">
    <source>
        <dbReference type="PROSITE" id="PS50968"/>
    </source>
</evidence>
<dbReference type="InterPro" id="IPR001882">
    <property type="entry name" value="Biotin_BS"/>
</dbReference>
<organism evidence="3 4">
    <name type="scientific">Desulfarculus baarsii (strain ATCC 33931 / DSM 2075 / LMG 7858 / VKM B-1802 / 2st14)</name>
    <dbReference type="NCBI Taxonomy" id="644282"/>
    <lineage>
        <taxon>Bacteria</taxon>
        <taxon>Pseudomonadati</taxon>
        <taxon>Thermodesulfobacteriota</taxon>
        <taxon>Desulfarculia</taxon>
        <taxon>Desulfarculales</taxon>
        <taxon>Desulfarculaceae</taxon>
        <taxon>Desulfarculus</taxon>
    </lineage>
</organism>
<keyword evidence="4" id="KW-1185">Reference proteome</keyword>